<evidence type="ECO:0000256" key="1">
    <source>
        <dbReference type="ARBA" id="ARBA00004141"/>
    </source>
</evidence>
<name>A0A1F6W3P0_9BACT</name>
<dbReference type="PANTHER" id="PTHR21716">
    <property type="entry name" value="TRANSMEMBRANE PROTEIN"/>
    <property type="match status" value="1"/>
</dbReference>
<evidence type="ECO:0008006" key="9">
    <source>
        <dbReference type="Google" id="ProtNLM"/>
    </source>
</evidence>
<accession>A0A1F6W3P0</accession>
<dbReference type="Proteomes" id="UP000179275">
    <property type="component" value="Unassembled WGS sequence"/>
</dbReference>
<feature type="transmembrane region" description="Helical" evidence="6">
    <location>
        <begin position="294"/>
        <end position="327"/>
    </location>
</feature>
<dbReference type="AlphaFoldDB" id="A0A1F6W3P0"/>
<keyword evidence="3 6" id="KW-0812">Transmembrane</keyword>
<dbReference type="Pfam" id="PF01594">
    <property type="entry name" value="AI-2E_transport"/>
    <property type="match status" value="1"/>
</dbReference>
<keyword evidence="5 6" id="KW-0472">Membrane</keyword>
<evidence type="ECO:0000256" key="3">
    <source>
        <dbReference type="ARBA" id="ARBA00022692"/>
    </source>
</evidence>
<gene>
    <name evidence="7" type="ORF">A3C67_02325</name>
</gene>
<feature type="transmembrane region" description="Helical" evidence="6">
    <location>
        <begin position="226"/>
        <end position="256"/>
    </location>
</feature>
<evidence type="ECO:0000256" key="5">
    <source>
        <dbReference type="ARBA" id="ARBA00023136"/>
    </source>
</evidence>
<feature type="transmembrane region" description="Helical" evidence="6">
    <location>
        <begin position="138"/>
        <end position="163"/>
    </location>
</feature>
<comment type="caution">
    <text evidence="7">The sequence shown here is derived from an EMBL/GenBank/DDBJ whole genome shotgun (WGS) entry which is preliminary data.</text>
</comment>
<keyword evidence="4 6" id="KW-1133">Transmembrane helix</keyword>
<organism evidence="7 8">
    <name type="scientific">Candidatus Nomurabacteria bacterium RIFCSPHIGHO2_02_FULL_42_19</name>
    <dbReference type="NCBI Taxonomy" id="1801756"/>
    <lineage>
        <taxon>Bacteria</taxon>
        <taxon>Candidatus Nomuraibacteriota</taxon>
    </lineage>
</organism>
<comment type="similarity">
    <text evidence="2">Belongs to the autoinducer-2 exporter (AI-2E) (TC 2.A.86) family.</text>
</comment>
<dbReference type="EMBL" id="MFUG01000003">
    <property type="protein sequence ID" value="OGI76444.1"/>
    <property type="molecule type" value="Genomic_DNA"/>
</dbReference>
<comment type="subcellular location">
    <subcellularLocation>
        <location evidence="1">Membrane</location>
        <topology evidence="1">Multi-pass membrane protein</topology>
    </subcellularLocation>
</comment>
<proteinExistence type="inferred from homology"/>
<dbReference type="GO" id="GO:0016020">
    <property type="term" value="C:membrane"/>
    <property type="evidence" value="ECO:0007669"/>
    <property type="project" value="UniProtKB-SubCell"/>
</dbReference>
<evidence type="ECO:0000256" key="4">
    <source>
        <dbReference type="ARBA" id="ARBA00022989"/>
    </source>
</evidence>
<evidence type="ECO:0000256" key="2">
    <source>
        <dbReference type="ARBA" id="ARBA00009773"/>
    </source>
</evidence>
<feature type="transmembrane region" description="Helical" evidence="6">
    <location>
        <begin position="62"/>
        <end position="84"/>
    </location>
</feature>
<feature type="transmembrane region" description="Helical" evidence="6">
    <location>
        <begin position="32"/>
        <end position="50"/>
    </location>
</feature>
<sequence length="344" mass="37717">MQTKIIERYFFFGLLFATLIFTFLIFRPFWVVLVLGISFSIVLYPFYEWLIKKRLPPTLSALITVFFFTLLLCGPLLGIGVMIFNQSQEVYYSVVNGGAAKPFLDKLDSSINQFLPSGAGLDVHERVTDFISYVSKNIASIFSATISAFFSFALMLLIIFYFLKDGERWSRAIIVLSPLSDKDDEKIIERLKLAVNGVITGNLLIALVQGVLLGLGLWIFSVPNGALWGVVAAVTSLLPTFGTAFVSVPAILFLIAMGDTTSAVGLFIWAVVVVGLVDNFLTPFLVGRKTNIPALLILFSVLGGISVLGPVGVLVGPLTISLLYTLISIYRNEFKQNAEGDTVI</sequence>
<dbReference type="InterPro" id="IPR002549">
    <property type="entry name" value="AI-2E-like"/>
</dbReference>
<dbReference type="PANTHER" id="PTHR21716:SF4">
    <property type="entry name" value="TRANSMEMBRANE PROTEIN 245"/>
    <property type="match status" value="1"/>
</dbReference>
<protein>
    <recommendedName>
        <fullName evidence="9">AI-2E family transporter</fullName>
    </recommendedName>
</protein>
<feature type="transmembrane region" description="Helical" evidence="6">
    <location>
        <begin position="9"/>
        <end position="26"/>
    </location>
</feature>
<evidence type="ECO:0000313" key="8">
    <source>
        <dbReference type="Proteomes" id="UP000179275"/>
    </source>
</evidence>
<evidence type="ECO:0000313" key="7">
    <source>
        <dbReference type="EMBL" id="OGI76444.1"/>
    </source>
</evidence>
<dbReference type="STRING" id="1801756.A3C67_02325"/>
<feature type="transmembrane region" description="Helical" evidence="6">
    <location>
        <begin position="263"/>
        <end position="282"/>
    </location>
</feature>
<evidence type="ECO:0000256" key="6">
    <source>
        <dbReference type="SAM" id="Phobius"/>
    </source>
</evidence>
<reference evidence="7 8" key="1">
    <citation type="journal article" date="2016" name="Nat. Commun.">
        <title>Thousands of microbial genomes shed light on interconnected biogeochemical processes in an aquifer system.</title>
        <authorList>
            <person name="Anantharaman K."/>
            <person name="Brown C.T."/>
            <person name="Hug L.A."/>
            <person name="Sharon I."/>
            <person name="Castelle C.J."/>
            <person name="Probst A.J."/>
            <person name="Thomas B.C."/>
            <person name="Singh A."/>
            <person name="Wilkins M.J."/>
            <person name="Karaoz U."/>
            <person name="Brodie E.L."/>
            <person name="Williams K.H."/>
            <person name="Hubbard S.S."/>
            <person name="Banfield J.F."/>
        </authorList>
    </citation>
    <scope>NUCLEOTIDE SEQUENCE [LARGE SCALE GENOMIC DNA]</scope>
</reference>
<feature type="transmembrane region" description="Helical" evidence="6">
    <location>
        <begin position="193"/>
        <end position="220"/>
    </location>
</feature>